<dbReference type="Proteomes" id="UP001596380">
    <property type="component" value="Unassembled WGS sequence"/>
</dbReference>
<keyword evidence="4" id="KW-1185">Reference proteome</keyword>
<protein>
    <submittedName>
        <fullName evidence="3">NAD(P)H-binding protein</fullName>
    </submittedName>
</protein>
<proteinExistence type="predicted"/>
<gene>
    <name evidence="3" type="ORF">ACFQKB_42260</name>
</gene>
<feature type="region of interest" description="Disordered" evidence="1">
    <location>
        <begin position="158"/>
        <end position="179"/>
    </location>
</feature>
<dbReference type="EMBL" id="JBHSXS010000053">
    <property type="protein sequence ID" value="MFC6886445.1"/>
    <property type="molecule type" value="Genomic_DNA"/>
</dbReference>
<dbReference type="SUPFAM" id="SSF51735">
    <property type="entry name" value="NAD(P)-binding Rossmann-fold domains"/>
    <property type="match status" value="1"/>
</dbReference>
<dbReference type="Pfam" id="PF13460">
    <property type="entry name" value="NAD_binding_10"/>
    <property type="match status" value="1"/>
</dbReference>
<evidence type="ECO:0000313" key="4">
    <source>
        <dbReference type="Proteomes" id="UP001596380"/>
    </source>
</evidence>
<dbReference type="InterPro" id="IPR016040">
    <property type="entry name" value="NAD(P)-bd_dom"/>
</dbReference>
<feature type="domain" description="NAD(P)-binding" evidence="2">
    <location>
        <begin position="7"/>
        <end position="192"/>
    </location>
</feature>
<reference evidence="4" key="1">
    <citation type="journal article" date="2019" name="Int. J. Syst. Evol. Microbiol.">
        <title>The Global Catalogue of Microorganisms (GCM) 10K type strain sequencing project: providing services to taxonomists for standard genome sequencing and annotation.</title>
        <authorList>
            <consortium name="The Broad Institute Genomics Platform"/>
            <consortium name="The Broad Institute Genome Sequencing Center for Infectious Disease"/>
            <person name="Wu L."/>
            <person name="Ma J."/>
        </authorList>
    </citation>
    <scope>NUCLEOTIDE SEQUENCE [LARGE SCALE GENOMIC DNA]</scope>
    <source>
        <strain evidence="4">JCM 3369</strain>
    </source>
</reference>
<evidence type="ECO:0000256" key="1">
    <source>
        <dbReference type="SAM" id="MobiDB-lite"/>
    </source>
</evidence>
<evidence type="ECO:0000313" key="3">
    <source>
        <dbReference type="EMBL" id="MFC6886445.1"/>
    </source>
</evidence>
<accession>A0ABW2D1G6</accession>
<dbReference type="PANTHER" id="PTHR15020:SF50">
    <property type="entry name" value="UPF0659 PROTEIN YMR090W"/>
    <property type="match status" value="1"/>
</dbReference>
<organism evidence="3 4">
    <name type="scientific">Actinomadura yumaensis</name>
    <dbReference type="NCBI Taxonomy" id="111807"/>
    <lineage>
        <taxon>Bacteria</taxon>
        <taxon>Bacillati</taxon>
        <taxon>Actinomycetota</taxon>
        <taxon>Actinomycetes</taxon>
        <taxon>Streptosporangiales</taxon>
        <taxon>Thermomonosporaceae</taxon>
        <taxon>Actinomadura</taxon>
    </lineage>
</organism>
<dbReference type="PANTHER" id="PTHR15020">
    <property type="entry name" value="FLAVIN REDUCTASE-RELATED"/>
    <property type="match status" value="1"/>
</dbReference>
<dbReference type="InterPro" id="IPR036291">
    <property type="entry name" value="NAD(P)-bd_dom_sf"/>
</dbReference>
<sequence length="226" mass="23249">MRVVIAGGHGRIARKLERVLAGRGDRAEGLVRDRAGIPDLESAGARGVVCDLERASVDEIEGLLRGADAVVFAAGAGAADPVRTDAVDRGGSVKVGEAAQRAEVGRLVQVSSTGAGRLYEPDHALADYLNAKTRAEDDLRRRDLDWTIVRPGLLTDAPGSGTVSLAAEPPPSDGPHGAVSRDDVAELIAALLPVTGARGLTVEVTEGATPIDRAVRAVAAPAPARP</sequence>
<name>A0ABW2D1G6_9ACTN</name>
<dbReference type="RefSeq" id="WP_378047077.1">
    <property type="nucleotide sequence ID" value="NZ_JBHSXE010000001.1"/>
</dbReference>
<dbReference type="Gene3D" id="3.40.50.720">
    <property type="entry name" value="NAD(P)-binding Rossmann-like Domain"/>
    <property type="match status" value="1"/>
</dbReference>
<comment type="caution">
    <text evidence="3">The sequence shown here is derived from an EMBL/GenBank/DDBJ whole genome shotgun (WGS) entry which is preliminary data.</text>
</comment>
<evidence type="ECO:0000259" key="2">
    <source>
        <dbReference type="Pfam" id="PF13460"/>
    </source>
</evidence>